<proteinExistence type="predicted"/>
<accession>A0A2S2QYX9</accession>
<name>A0A2S2QYX9_9HEMI</name>
<dbReference type="AlphaFoldDB" id="A0A2S2QYX9"/>
<reference evidence="1" key="1">
    <citation type="submission" date="2018-04" db="EMBL/GenBank/DDBJ databases">
        <title>Transcriptome assembly of Sipha flava.</title>
        <authorList>
            <person name="Scully E.D."/>
            <person name="Geib S.M."/>
            <person name="Palmer N.A."/>
            <person name="Koch K."/>
            <person name="Bradshaw J."/>
            <person name="Heng-Moss T."/>
            <person name="Sarath G."/>
        </authorList>
    </citation>
    <scope>NUCLEOTIDE SEQUENCE</scope>
</reference>
<evidence type="ECO:0000313" key="1">
    <source>
        <dbReference type="EMBL" id="MBY82961.1"/>
    </source>
</evidence>
<dbReference type="OrthoDB" id="10062525at2759"/>
<gene>
    <name evidence="1" type="primary">ZBED5_3</name>
    <name evidence="1" type="ORF">g.119235</name>
</gene>
<organism evidence="1">
    <name type="scientific">Sipha flava</name>
    <name type="common">yellow sugarcane aphid</name>
    <dbReference type="NCBI Taxonomy" id="143950"/>
    <lineage>
        <taxon>Eukaryota</taxon>
        <taxon>Metazoa</taxon>
        <taxon>Ecdysozoa</taxon>
        <taxon>Arthropoda</taxon>
        <taxon>Hexapoda</taxon>
        <taxon>Insecta</taxon>
        <taxon>Pterygota</taxon>
        <taxon>Neoptera</taxon>
        <taxon>Paraneoptera</taxon>
        <taxon>Hemiptera</taxon>
        <taxon>Sternorrhyncha</taxon>
        <taxon>Aphidomorpha</taxon>
        <taxon>Aphidoidea</taxon>
        <taxon>Aphididae</taxon>
        <taxon>Sipha</taxon>
    </lineage>
</organism>
<sequence length="108" mass="12924">MKTHFRELRIQLLEYFVTDNDYFSNKWVLNPFDENIVATGKQTIEIHNQIIEFSADKTLQLQFSSQDLNMFWLACRNEYENLVTEVLKTLVLFATSYLYKKRFPSMVV</sequence>
<protein>
    <submittedName>
        <fullName evidence="1">Zinc finger BED domain-containing protein 5</fullName>
    </submittedName>
</protein>
<dbReference type="EMBL" id="GGMS01013758">
    <property type="protein sequence ID" value="MBY82961.1"/>
    <property type="molecule type" value="Transcribed_RNA"/>
</dbReference>